<dbReference type="WBParaSite" id="HPLM_0001081601-mRNA-1">
    <property type="protein sequence ID" value="HPLM_0001081601-mRNA-1"/>
    <property type="gene ID" value="HPLM_0001081601"/>
</dbReference>
<accession>A0A0N4WIM4</accession>
<name>A0A0N4WIM4_HAEPC</name>
<sequence>LPLLPFRFPSSRALRFSLVPLLLNFLESFDRPRVFRWFFRRYLSNCRSANLIISNSVGFRSLISSTSFSISAMDLSLFSLIFKICL</sequence>
<organism evidence="1">
    <name type="scientific">Haemonchus placei</name>
    <name type="common">Barber's pole worm</name>
    <dbReference type="NCBI Taxonomy" id="6290"/>
    <lineage>
        <taxon>Eukaryota</taxon>
        <taxon>Metazoa</taxon>
        <taxon>Ecdysozoa</taxon>
        <taxon>Nematoda</taxon>
        <taxon>Chromadorea</taxon>
        <taxon>Rhabditida</taxon>
        <taxon>Rhabditina</taxon>
        <taxon>Rhabditomorpha</taxon>
        <taxon>Strongyloidea</taxon>
        <taxon>Trichostrongylidae</taxon>
        <taxon>Haemonchus</taxon>
    </lineage>
</organism>
<protein>
    <submittedName>
        <fullName evidence="1">Secreted protein</fullName>
    </submittedName>
</protein>
<dbReference type="AlphaFoldDB" id="A0A0N4WIM4"/>
<evidence type="ECO:0000313" key="1">
    <source>
        <dbReference type="WBParaSite" id="HPLM_0001081601-mRNA-1"/>
    </source>
</evidence>
<reference evidence="1" key="1">
    <citation type="submission" date="2017-02" db="UniProtKB">
        <authorList>
            <consortium name="WormBaseParasite"/>
        </authorList>
    </citation>
    <scope>IDENTIFICATION</scope>
</reference>
<proteinExistence type="predicted"/>